<dbReference type="Proteomes" id="UP001199106">
    <property type="component" value="Unassembled WGS sequence"/>
</dbReference>
<protein>
    <submittedName>
        <fullName evidence="2">Uncharacterized protein</fullName>
    </submittedName>
</protein>
<keyword evidence="3" id="KW-1185">Reference proteome</keyword>
<comment type="caution">
    <text evidence="2">The sequence shown here is derived from an EMBL/GenBank/DDBJ whole genome shotgun (WGS) entry which is preliminary data.</text>
</comment>
<gene>
    <name evidence="2" type="ORF">G6011_00829</name>
</gene>
<feature type="region of interest" description="Disordered" evidence="1">
    <location>
        <begin position="36"/>
        <end position="78"/>
    </location>
</feature>
<evidence type="ECO:0000313" key="2">
    <source>
        <dbReference type="EMBL" id="KAG9195708.1"/>
    </source>
</evidence>
<organism evidence="2 3">
    <name type="scientific">Alternaria panax</name>
    <dbReference type="NCBI Taxonomy" id="48097"/>
    <lineage>
        <taxon>Eukaryota</taxon>
        <taxon>Fungi</taxon>
        <taxon>Dikarya</taxon>
        <taxon>Ascomycota</taxon>
        <taxon>Pezizomycotina</taxon>
        <taxon>Dothideomycetes</taxon>
        <taxon>Pleosporomycetidae</taxon>
        <taxon>Pleosporales</taxon>
        <taxon>Pleosporineae</taxon>
        <taxon>Pleosporaceae</taxon>
        <taxon>Alternaria</taxon>
        <taxon>Alternaria sect. Panax</taxon>
    </lineage>
</organism>
<evidence type="ECO:0000256" key="1">
    <source>
        <dbReference type="SAM" id="MobiDB-lite"/>
    </source>
</evidence>
<reference evidence="2" key="1">
    <citation type="submission" date="2021-07" db="EMBL/GenBank/DDBJ databases">
        <title>Genome Resource of American Ginseng Black Spot Pathogen Alternaria panax.</title>
        <authorList>
            <person name="Qiu C."/>
            <person name="Wang W."/>
            <person name="Liu Z."/>
        </authorList>
    </citation>
    <scope>NUCLEOTIDE SEQUENCE</scope>
    <source>
        <strain evidence="2">BNCC115425</strain>
    </source>
</reference>
<evidence type="ECO:0000313" key="3">
    <source>
        <dbReference type="Proteomes" id="UP001199106"/>
    </source>
</evidence>
<proteinExistence type="predicted"/>
<dbReference type="EMBL" id="JAANER010000001">
    <property type="protein sequence ID" value="KAG9195708.1"/>
    <property type="molecule type" value="Genomic_DNA"/>
</dbReference>
<dbReference type="AlphaFoldDB" id="A0AAD4IJ05"/>
<name>A0AAD4IJ05_9PLEO</name>
<accession>A0AAD4IJ05</accession>
<sequence length="249" mass="26653">MSTHMNTVSPTQLGSSMNALPLVNMVSEAEIVQNDWGNDRAPSDSLALEAPARQTNDTTTTTPDVTQTKATEPDDEEYGEFVEASTEALEQPIYDTTEEDDEMLGLLDSRSAPVWEAESYIGIGIVEPVYAGVNMAARSVRNMARWKRNDTRANMIVAEWKRKRTQRVGRAAVSIAAAAAAAAAAAPSPAKDDAAAPATSPARAVSNQYLEAPRAATSNSNMNGVMRPVHFAGSAIDELVETERSAWGP</sequence>
<feature type="compositionally biased region" description="Low complexity" evidence="1">
    <location>
        <begin position="55"/>
        <end position="70"/>
    </location>
</feature>